<dbReference type="InterPro" id="IPR036079">
    <property type="entry name" value="ATPase_csu/dsu_sf"/>
</dbReference>
<evidence type="ECO:0000256" key="6">
    <source>
        <dbReference type="HAMAP-Rule" id="MF_00314"/>
    </source>
</evidence>
<dbReference type="GO" id="GO:0046961">
    <property type="term" value="F:proton-transporting ATPase activity, rotational mechanism"/>
    <property type="evidence" value="ECO:0007669"/>
    <property type="project" value="InterPro"/>
</dbReference>
<dbReference type="InterPro" id="IPR002843">
    <property type="entry name" value="ATPase_V0-cplx_csu/dsu"/>
</dbReference>
<dbReference type="PANTHER" id="PTHR38682:SF1">
    <property type="entry name" value="V-TYPE ATP SYNTHASE SUBUNIT C"/>
    <property type="match status" value="1"/>
</dbReference>
<gene>
    <name evidence="6" type="primary">atpC</name>
    <name evidence="7" type="ORF">L6E24_06815</name>
</gene>
<dbReference type="InterPro" id="IPR035067">
    <property type="entry name" value="V-type_ATPase_csu/dsu"/>
</dbReference>
<dbReference type="EMBL" id="CP096115">
    <property type="protein sequence ID" value="UUX93820.1"/>
    <property type="molecule type" value="Genomic_DNA"/>
</dbReference>
<dbReference type="GeneID" id="74307396"/>
<keyword evidence="6" id="KW-0472">Membrane</keyword>
<keyword evidence="4 6" id="KW-0406">Ion transport</keyword>
<keyword evidence="2 6" id="KW-0813">Transport</keyword>
<accession>A0A9E7PPU4</accession>
<evidence type="ECO:0000256" key="4">
    <source>
        <dbReference type="ARBA" id="ARBA00023065"/>
    </source>
</evidence>
<dbReference type="Pfam" id="PF01992">
    <property type="entry name" value="vATP-synt_AC39"/>
    <property type="match status" value="1"/>
</dbReference>
<dbReference type="GO" id="GO:0005886">
    <property type="term" value="C:plasma membrane"/>
    <property type="evidence" value="ECO:0007669"/>
    <property type="project" value="UniProtKB-SubCell"/>
</dbReference>
<keyword evidence="8" id="KW-1185">Reference proteome</keyword>
<keyword evidence="3 6" id="KW-0375">Hydrogen ion transport</keyword>
<dbReference type="AlphaFoldDB" id="A0A9E7PPU4"/>
<dbReference type="Proteomes" id="UP001060368">
    <property type="component" value="Chromosome"/>
</dbReference>
<dbReference type="InterPro" id="IPR014272">
    <property type="entry name" value="ATPase_V0-cplx_csu"/>
</dbReference>
<evidence type="ECO:0000256" key="2">
    <source>
        <dbReference type="ARBA" id="ARBA00022448"/>
    </source>
</evidence>
<evidence type="ECO:0000256" key="5">
    <source>
        <dbReference type="ARBA" id="ARBA00023310"/>
    </source>
</evidence>
<comment type="function">
    <text evidence="6">Component of the A-type ATP synthase that produces ATP from ADP in the presence of a proton gradient across the membrane.</text>
</comment>
<evidence type="ECO:0000256" key="3">
    <source>
        <dbReference type="ARBA" id="ARBA00022781"/>
    </source>
</evidence>
<dbReference type="InterPro" id="IPR050873">
    <property type="entry name" value="V-ATPase_V0D/AC39_subunit"/>
</dbReference>
<dbReference type="NCBIfam" id="TIGR02923">
    <property type="entry name" value="AhaC"/>
    <property type="match status" value="1"/>
</dbReference>
<evidence type="ECO:0000313" key="7">
    <source>
        <dbReference type="EMBL" id="UUX93820.1"/>
    </source>
</evidence>
<dbReference type="PANTHER" id="PTHR38682">
    <property type="entry name" value="V-TYPE ATP SYNTHASE SUBUNIT C"/>
    <property type="match status" value="1"/>
</dbReference>
<dbReference type="NCBIfam" id="NF002268">
    <property type="entry name" value="PRK01198.1-4"/>
    <property type="match status" value="1"/>
</dbReference>
<dbReference type="Gene3D" id="1.20.1690.10">
    <property type="entry name" value="V-type ATP synthase subunit C domain"/>
    <property type="match status" value="2"/>
</dbReference>
<dbReference type="GO" id="GO:0005524">
    <property type="term" value="F:ATP binding"/>
    <property type="evidence" value="ECO:0007669"/>
    <property type="project" value="UniProtKB-UniRule"/>
</dbReference>
<reference evidence="7" key="1">
    <citation type="submission" date="2022-04" db="EMBL/GenBank/DDBJ databases">
        <title>Complete genome of Methanoplanus endosymbiosus DSM 3599.</title>
        <authorList>
            <person name="Chen S.-C."/>
            <person name="You Y.-T."/>
            <person name="Zhou Y.-Z."/>
            <person name="Lai M.-C."/>
        </authorList>
    </citation>
    <scope>NUCLEOTIDE SEQUENCE</scope>
    <source>
        <strain evidence="7">DSM 3599</strain>
    </source>
</reference>
<sequence>MAAVNTTGPAPYIYTCTRMRVRRSKLIPREDYMRMLNMELPEITRVIEETRYKAEIDELAPSFSGIDLIEIALSWNLAKEYQKIIELVPGHLKGFTKSYLLRWDIQNVLTIIRGKHQGVKAGKIKEILIPAGCLDRVVLDRLLNEDSPDRIIESLKGHKLYPVFERELTGAIESGSFADMENELYKAYYANLIREAKGGVKGGHAFLSYIKVDVDTRNLQTLFRVKGEADPEEIKALMVEGGSFTVDELARLASSDNMDEVVDTVNKRIKGESFDEVFELVKAGKSSYEVEVGLIKAKLSEMEKLSRRYAFSVTPILVYLEEKYYEVANLRALARGKESKLPSDRIEASMVV</sequence>
<dbReference type="HAMAP" id="MF_00314">
    <property type="entry name" value="ATP_synth_C_arch"/>
    <property type="match status" value="1"/>
</dbReference>
<comment type="subunit">
    <text evidence="6">Has multiple subunits with at least A(3), B(3), C, D, E, F, H, I and proteolipid K(x).</text>
</comment>
<keyword evidence="5 6" id="KW-0066">ATP synthesis</keyword>
<organism evidence="7 8">
    <name type="scientific">Methanoplanus endosymbiosus</name>
    <dbReference type="NCBI Taxonomy" id="33865"/>
    <lineage>
        <taxon>Archaea</taxon>
        <taxon>Methanobacteriati</taxon>
        <taxon>Methanobacteriota</taxon>
        <taxon>Stenosarchaea group</taxon>
        <taxon>Methanomicrobia</taxon>
        <taxon>Methanomicrobiales</taxon>
        <taxon>Methanomicrobiaceae</taxon>
        <taxon>Methanoplanus</taxon>
    </lineage>
</organism>
<dbReference type="GO" id="GO:0033179">
    <property type="term" value="C:proton-transporting V-type ATPase, V0 domain"/>
    <property type="evidence" value="ECO:0007669"/>
    <property type="project" value="InterPro"/>
</dbReference>
<dbReference type="KEGG" id="mend:L6E24_06815"/>
<dbReference type="RefSeq" id="WP_257743955.1">
    <property type="nucleotide sequence ID" value="NZ_CP096115.1"/>
</dbReference>
<evidence type="ECO:0000313" key="8">
    <source>
        <dbReference type="Proteomes" id="UP001060368"/>
    </source>
</evidence>
<keyword evidence="6" id="KW-1003">Cell membrane</keyword>
<dbReference type="InterPro" id="IPR044911">
    <property type="entry name" value="V-type_ATPase_csu/dsu_dom_3"/>
</dbReference>
<dbReference type="GO" id="GO:0042777">
    <property type="term" value="P:proton motive force-driven plasma membrane ATP synthesis"/>
    <property type="evidence" value="ECO:0007669"/>
    <property type="project" value="UniProtKB-UniRule"/>
</dbReference>
<comment type="similarity">
    <text evidence="1 6">Belongs to the V-ATPase V0D/AC39 subunit family.</text>
</comment>
<protein>
    <recommendedName>
        <fullName evidence="6">A-type ATP synthase subunit C</fullName>
    </recommendedName>
</protein>
<comment type="subcellular location">
    <subcellularLocation>
        <location evidence="6">Cell membrane</location>
        <topology evidence="6">Peripheral membrane protein</topology>
    </subcellularLocation>
</comment>
<evidence type="ECO:0000256" key="1">
    <source>
        <dbReference type="ARBA" id="ARBA00006709"/>
    </source>
</evidence>
<proteinExistence type="inferred from homology"/>
<dbReference type="GO" id="GO:0046933">
    <property type="term" value="F:proton-transporting ATP synthase activity, rotational mechanism"/>
    <property type="evidence" value="ECO:0007669"/>
    <property type="project" value="UniProtKB-UniRule"/>
</dbReference>
<dbReference type="Gene3D" id="1.10.132.50">
    <property type="entry name" value="ATP synthase (C/AC39) subunit, domain 3"/>
    <property type="match status" value="1"/>
</dbReference>
<dbReference type="SUPFAM" id="SSF103486">
    <property type="entry name" value="V-type ATP synthase subunit C"/>
    <property type="match status" value="1"/>
</dbReference>
<name>A0A9E7PPU4_9EURY</name>